<sequence>MEQCHQNKPIGKDGFSEDINKKIQSDHKNCENNSNSSQSFFGTEWQVPVLDGVHFRQDHDNDTPCLRGFPSRDREGTLCTWTWTGHPFIATRPGLVNYENDNLIRQLHSKCVSICMEADKSPSRQKAFNGMTKNYLPYQKTRDLIVTDPCTPADHILTDHSINTIISAMWEGPDYTKFYNDIGEEEASFFFSRHQNGRYSDMAVKEFGFPNDTVLTTGASHPDLTSNNVTNHALLISNASYTDGTQSKRPAVILPSPKKRARILGHETHSQSLS</sequence>
<dbReference type="AlphaFoldDB" id="A0A9K3KK52"/>
<proteinExistence type="predicted"/>
<dbReference type="EMBL" id="JAGRRH010000022">
    <property type="protein sequence ID" value="KAG7345229.1"/>
    <property type="molecule type" value="Genomic_DNA"/>
</dbReference>
<protein>
    <submittedName>
        <fullName evidence="1">Uncharacterized protein</fullName>
    </submittedName>
</protein>
<evidence type="ECO:0000313" key="2">
    <source>
        <dbReference type="Proteomes" id="UP000693970"/>
    </source>
</evidence>
<gene>
    <name evidence="1" type="ORF">IV203_032760</name>
</gene>
<name>A0A9K3KK52_9STRA</name>
<comment type="caution">
    <text evidence="1">The sequence shown here is derived from an EMBL/GenBank/DDBJ whole genome shotgun (WGS) entry which is preliminary data.</text>
</comment>
<reference evidence="1" key="2">
    <citation type="submission" date="2021-04" db="EMBL/GenBank/DDBJ databases">
        <authorList>
            <person name="Podell S."/>
        </authorList>
    </citation>
    <scope>NUCLEOTIDE SEQUENCE</scope>
    <source>
        <strain evidence="1">Hildebrandi</strain>
    </source>
</reference>
<evidence type="ECO:0000313" key="1">
    <source>
        <dbReference type="EMBL" id="KAG7345229.1"/>
    </source>
</evidence>
<dbReference type="Proteomes" id="UP000693970">
    <property type="component" value="Unassembled WGS sequence"/>
</dbReference>
<dbReference type="OrthoDB" id="341482at2759"/>
<organism evidence="1 2">
    <name type="scientific">Nitzschia inconspicua</name>
    <dbReference type="NCBI Taxonomy" id="303405"/>
    <lineage>
        <taxon>Eukaryota</taxon>
        <taxon>Sar</taxon>
        <taxon>Stramenopiles</taxon>
        <taxon>Ochrophyta</taxon>
        <taxon>Bacillariophyta</taxon>
        <taxon>Bacillariophyceae</taxon>
        <taxon>Bacillariophycidae</taxon>
        <taxon>Bacillariales</taxon>
        <taxon>Bacillariaceae</taxon>
        <taxon>Nitzschia</taxon>
    </lineage>
</organism>
<reference evidence="1" key="1">
    <citation type="journal article" date="2021" name="Sci. Rep.">
        <title>Diploid genomic architecture of Nitzschia inconspicua, an elite biomass production diatom.</title>
        <authorList>
            <person name="Oliver A."/>
            <person name="Podell S."/>
            <person name="Pinowska A."/>
            <person name="Traller J.C."/>
            <person name="Smith S.R."/>
            <person name="McClure R."/>
            <person name="Beliaev A."/>
            <person name="Bohutskyi P."/>
            <person name="Hill E.A."/>
            <person name="Rabines A."/>
            <person name="Zheng H."/>
            <person name="Allen L.Z."/>
            <person name="Kuo A."/>
            <person name="Grigoriev I.V."/>
            <person name="Allen A.E."/>
            <person name="Hazlebeck D."/>
            <person name="Allen E.E."/>
        </authorList>
    </citation>
    <scope>NUCLEOTIDE SEQUENCE</scope>
    <source>
        <strain evidence="1">Hildebrandi</strain>
    </source>
</reference>
<keyword evidence="2" id="KW-1185">Reference proteome</keyword>
<accession>A0A9K3KK52</accession>